<gene>
    <name evidence="1" type="ORF">PHMEG_00024246</name>
</gene>
<proteinExistence type="predicted"/>
<evidence type="ECO:0000313" key="2">
    <source>
        <dbReference type="Proteomes" id="UP000198211"/>
    </source>
</evidence>
<dbReference type="EMBL" id="NBNE01005236">
    <property type="protein sequence ID" value="OWZ03941.1"/>
    <property type="molecule type" value="Genomic_DNA"/>
</dbReference>
<name>A0A225VEI8_9STRA</name>
<accession>A0A225VEI8</accession>
<dbReference type="OrthoDB" id="115434at2759"/>
<comment type="caution">
    <text evidence="1">The sequence shown here is derived from an EMBL/GenBank/DDBJ whole genome shotgun (WGS) entry which is preliminary data.</text>
</comment>
<organism evidence="1 2">
    <name type="scientific">Phytophthora megakarya</name>
    <dbReference type="NCBI Taxonomy" id="4795"/>
    <lineage>
        <taxon>Eukaryota</taxon>
        <taxon>Sar</taxon>
        <taxon>Stramenopiles</taxon>
        <taxon>Oomycota</taxon>
        <taxon>Peronosporomycetes</taxon>
        <taxon>Peronosporales</taxon>
        <taxon>Peronosporaceae</taxon>
        <taxon>Phytophthora</taxon>
    </lineage>
</organism>
<keyword evidence="2" id="KW-1185">Reference proteome</keyword>
<evidence type="ECO:0000313" key="1">
    <source>
        <dbReference type="EMBL" id="OWZ03941.1"/>
    </source>
</evidence>
<dbReference type="Proteomes" id="UP000198211">
    <property type="component" value="Unassembled WGS sequence"/>
</dbReference>
<protein>
    <submittedName>
        <fullName evidence="1">Uncharacterized protein</fullName>
    </submittedName>
</protein>
<dbReference type="AlphaFoldDB" id="A0A225VEI8"/>
<sequence>MSVAAQAGAWISELRVRRNTFGLALDLAGLMIPVERLSPAECAAIIQTLLIESGFEFRNVIPVWAEARISKIHPELIQLVCDDLQRLLSVELLEWRQLILEVTRRFLWADEVDMLMTVPDGQTAKSAVMVDDYLEDQDGDAVMTTQEA</sequence>
<reference evidence="2" key="1">
    <citation type="submission" date="2017-03" db="EMBL/GenBank/DDBJ databases">
        <title>Phytopthora megakarya and P. palmivora, two closely related causual agents of cacao black pod achieved similar genome size and gene model numbers by different mechanisms.</title>
        <authorList>
            <person name="Ali S."/>
            <person name="Shao J."/>
            <person name="Larry D.J."/>
            <person name="Kronmiller B."/>
            <person name="Shen D."/>
            <person name="Strem M.D."/>
            <person name="Melnick R.L."/>
            <person name="Guiltinan M.J."/>
            <person name="Tyler B.M."/>
            <person name="Meinhardt L.W."/>
            <person name="Bailey B.A."/>
        </authorList>
    </citation>
    <scope>NUCLEOTIDE SEQUENCE [LARGE SCALE GENOMIC DNA]</scope>
    <source>
        <strain evidence="2">zdho120</strain>
    </source>
</reference>